<dbReference type="SUPFAM" id="SSF52540">
    <property type="entry name" value="P-loop containing nucleoside triphosphate hydrolases"/>
    <property type="match status" value="1"/>
</dbReference>
<keyword evidence="8" id="KW-0472">Membrane</keyword>
<dbReference type="InterPro" id="IPR005331">
    <property type="entry name" value="Sulfotransferase"/>
</dbReference>
<keyword evidence="3" id="KW-0808">Transferase</keyword>
<evidence type="ECO:0000313" key="10">
    <source>
        <dbReference type="EMBL" id="CAH1786840.1"/>
    </source>
</evidence>
<reference evidence="10" key="1">
    <citation type="submission" date="2022-03" db="EMBL/GenBank/DDBJ databases">
        <authorList>
            <person name="Martin C."/>
        </authorList>
    </citation>
    <scope>NUCLEOTIDE SEQUENCE</scope>
</reference>
<organism evidence="10 11">
    <name type="scientific">Owenia fusiformis</name>
    <name type="common">Polychaete worm</name>
    <dbReference type="NCBI Taxonomy" id="6347"/>
    <lineage>
        <taxon>Eukaryota</taxon>
        <taxon>Metazoa</taxon>
        <taxon>Spiralia</taxon>
        <taxon>Lophotrochozoa</taxon>
        <taxon>Annelida</taxon>
        <taxon>Polychaeta</taxon>
        <taxon>Sedentaria</taxon>
        <taxon>Canalipalpata</taxon>
        <taxon>Sabellida</taxon>
        <taxon>Oweniida</taxon>
        <taxon>Oweniidae</taxon>
        <taxon>Owenia</taxon>
    </lineage>
</organism>
<dbReference type="Pfam" id="PF03567">
    <property type="entry name" value="Sulfotransfer_2"/>
    <property type="match status" value="1"/>
</dbReference>
<accession>A0A8J1U0N0</accession>
<dbReference type="GO" id="GO:0008146">
    <property type="term" value="F:sulfotransferase activity"/>
    <property type="evidence" value="ECO:0007669"/>
    <property type="project" value="InterPro"/>
</dbReference>
<keyword evidence="11" id="KW-1185">Reference proteome</keyword>
<evidence type="ECO:0000313" key="11">
    <source>
        <dbReference type="Proteomes" id="UP000749559"/>
    </source>
</evidence>
<dbReference type="Gene3D" id="3.40.50.300">
    <property type="entry name" value="P-loop containing nucleotide triphosphate hydrolases"/>
    <property type="match status" value="1"/>
</dbReference>
<dbReference type="GO" id="GO:0000139">
    <property type="term" value="C:Golgi membrane"/>
    <property type="evidence" value="ECO:0007669"/>
    <property type="project" value="UniProtKB-SubCell"/>
</dbReference>
<dbReference type="Proteomes" id="UP000749559">
    <property type="component" value="Unassembled WGS sequence"/>
</dbReference>
<dbReference type="InterPro" id="IPR007734">
    <property type="entry name" value="Heparan_SO4_2-O-STrfase"/>
</dbReference>
<dbReference type="InterPro" id="IPR027417">
    <property type="entry name" value="P-loop_NTPase"/>
</dbReference>
<keyword evidence="7" id="KW-0333">Golgi apparatus</keyword>
<keyword evidence="5" id="KW-0735">Signal-anchor</keyword>
<keyword evidence="6" id="KW-1133">Transmembrane helix</keyword>
<dbReference type="AlphaFoldDB" id="A0A8J1U0N0"/>
<dbReference type="PANTHER" id="PTHR12129:SF15">
    <property type="entry name" value="URONYL 2-SULFOTRANSFERASE"/>
    <property type="match status" value="1"/>
</dbReference>
<evidence type="ECO:0000256" key="2">
    <source>
        <dbReference type="ARBA" id="ARBA00010569"/>
    </source>
</evidence>
<dbReference type="OrthoDB" id="10019582at2759"/>
<evidence type="ECO:0000256" key="5">
    <source>
        <dbReference type="ARBA" id="ARBA00022968"/>
    </source>
</evidence>
<feature type="non-terminal residue" evidence="10">
    <location>
        <position position="340"/>
    </location>
</feature>
<evidence type="ECO:0000256" key="1">
    <source>
        <dbReference type="ARBA" id="ARBA00004323"/>
    </source>
</evidence>
<evidence type="ECO:0000256" key="7">
    <source>
        <dbReference type="ARBA" id="ARBA00023034"/>
    </source>
</evidence>
<comment type="caution">
    <text evidence="10">The sequence shown here is derived from an EMBL/GenBank/DDBJ whole genome shotgun (WGS) entry which is preliminary data.</text>
</comment>
<keyword evidence="9" id="KW-0325">Glycoprotein</keyword>
<evidence type="ECO:0000256" key="9">
    <source>
        <dbReference type="ARBA" id="ARBA00023180"/>
    </source>
</evidence>
<dbReference type="EMBL" id="CAIIXF020000006">
    <property type="protein sequence ID" value="CAH1786840.1"/>
    <property type="molecule type" value="Genomic_DNA"/>
</dbReference>
<sequence length="340" mass="39462">NIKKGMDWRQKGVIALLCLCVAVYTFVTVSKSRNSIQGFTPPPLKVPIKEASIAPPHYPYEDVDIWKYIDATSTSPFRKPTTQNTSLVIYNRIPKCGSTTLLTMIKRLQRNNSYNAITSSDYFHERLKEEGCKAFVRKCSRMKKRTIFNRHIYYVPFGEDHKKEPVYINMIRDPVEHAISSYYFYRHDSLLKKKFSPEEKNMSLQQCLSGAKSEQDLTRCNLDTSVYPRWFCGHSDACLYNITYAIEKAIYNIDNAYTFIGVTEQYNISIQFFEKLLPEYFRGAWRDYVSLRKPALKKTSGKIEVSTDIKDLMKSHLAPSYVIYNYILKKFKATVAAHGL</sequence>
<evidence type="ECO:0000256" key="6">
    <source>
        <dbReference type="ARBA" id="ARBA00022989"/>
    </source>
</evidence>
<gene>
    <name evidence="10" type="ORF">OFUS_LOCUS12655</name>
</gene>
<name>A0A8J1U0N0_OWEFU</name>
<evidence type="ECO:0000256" key="4">
    <source>
        <dbReference type="ARBA" id="ARBA00022692"/>
    </source>
</evidence>
<evidence type="ECO:0000256" key="3">
    <source>
        <dbReference type="ARBA" id="ARBA00022679"/>
    </source>
</evidence>
<keyword evidence="4" id="KW-0812">Transmembrane</keyword>
<proteinExistence type="inferred from homology"/>
<comment type="similarity">
    <text evidence="2">Belongs to the sulfotransferase 3 family.</text>
</comment>
<protein>
    <submittedName>
        <fullName evidence="10">Uncharacterized protein</fullName>
    </submittedName>
</protein>
<dbReference type="PANTHER" id="PTHR12129">
    <property type="entry name" value="HEPARAN SULFATE 2-O-SULFOTRANSFERASE"/>
    <property type="match status" value="1"/>
</dbReference>
<evidence type="ECO:0000256" key="8">
    <source>
        <dbReference type="ARBA" id="ARBA00023136"/>
    </source>
</evidence>
<comment type="subcellular location">
    <subcellularLocation>
        <location evidence="1">Golgi apparatus membrane</location>
        <topology evidence="1">Single-pass type II membrane protein</topology>
    </subcellularLocation>
</comment>